<keyword evidence="2" id="KW-1133">Transmembrane helix</keyword>
<evidence type="ECO:0000313" key="4">
    <source>
        <dbReference type="Proteomes" id="UP000578036"/>
    </source>
</evidence>
<feature type="transmembrane region" description="Helical" evidence="2">
    <location>
        <begin position="179"/>
        <end position="203"/>
    </location>
</feature>
<dbReference type="AlphaFoldDB" id="A0A7W4VCV4"/>
<protein>
    <submittedName>
        <fullName evidence="3">Pimeloyl-ACP methyl ester carboxylesterase</fullName>
    </submittedName>
</protein>
<name>A0A7W4VCV4_9BURK</name>
<evidence type="ECO:0000256" key="2">
    <source>
        <dbReference type="SAM" id="Phobius"/>
    </source>
</evidence>
<feature type="transmembrane region" description="Helical" evidence="2">
    <location>
        <begin position="215"/>
        <end position="241"/>
    </location>
</feature>
<dbReference type="Gene3D" id="3.40.50.1820">
    <property type="entry name" value="alpha/beta hydrolase"/>
    <property type="match status" value="1"/>
</dbReference>
<dbReference type="SUPFAM" id="SSF53474">
    <property type="entry name" value="alpha/beta-Hydrolases"/>
    <property type="match status" value="1"/>
</dbReference>
<sequence length="434" mass="47590">MGAGDHLVYRQVSAGSLPPRQQARAADRGSGAEEEAAPPDAMMSTAVQEQPAQAAAGRVGRRKVYYVSGFDPRGAAFYHRLYREESAKQAIHHGGSVTVGGRSRLGEHVSAWNVDGDWEGHTVRTEYQFLHWDDLVRRHWQPSVPRLVLVTLASYARYIGCGAFGRLSKTFRGPFFSALYPLAYLALLLVLAVGGGVGAWAALSAMGAQGWLAGAGGLAAGAVLFGGGVALANRLAVFWLLRIYRFVQAWGEREPEDVRRRIDAFADWIRRDLEASPCDEALVVGHSVGSIVGVSLAARLADLLTPEQRRGLTLITLGQCIPLLSLMPSATAFRRDLQILSAERDMQWLDMNARADSLCFSQANPLDISGIAGAAAGRPTAQVVRPFRMFGQQEYARMKRSKQRLHFQYLMASALPNEYDYFRMTAGPRRIQPF</sequence>
<evidence type="ECO:0000313" key="3">
    <source>
        <dbReference type="EMBL" id="MBB3009236.1"/>
    </source>
</evidence>
<comment type="caution">
    <text evidence="3">The sequence shown here is derived from an EMBL/GenBank/DDBJ whole genome shotgun (WGS) entry which is preliminary data.</text>
</comment>
<dbReference type="EMBL" id="JACHWF010000004">
    <property type="protein sequence ID" value="MBB3009236.1"/>
    <property type="molecule type" value="Genomic_DNA"/>
</dbReference>
<keyword evidence="2" id="KW-0812">Transmembrane</keyword>
<gene>
    <name evidence="3" type="ORF">FHX61_003909</name>
</gene>
<proteinExistence type="predicted"/>
<evidence type="ECO:0000256" key="1">
    <source>
        <dbReference type="SAM" id="MobiDB-lite"/>
    </source>
</evidence>
<reference evidence="3 4" key="1">
    <citation type="submission" date="2020-08" db="EMBL/GenBank/DDBJ databases">
        <title>Genomic Encyclopedia of Type Strains, Phase IV (KMG-V): Genome sequencing to study the core and pangenomes of soil and plant-associated prokaryotes.</title>
        <authorList>
            <person name="Whitman W."/>
        </authorList>
    </citation>
    <scope>NUCLEOTIDE SEQUENCE [LARGE SCALE GENOMIC DNA]</scope>
    <source>
        <strain evidence="3 4">SLV-2362</strain>
    </source>
</reference>
<dbReference type="Proteomes" id="UP000578036">
    <property type="component" value="Unassembled WGS sequence"/>
</dbReference>
<keyword evidence="2" id="KW-0472">Membrane</keyword>
<accession>A0A7W4VCV4</accession>
<dbReference type="InterPro" id="IPR029058">
    <property type="entry name" value="AB_hydrolase_fold"/>
</dbReference>
<feature type="region of interest" description="Disordered" evidence="1">
    <location>
        <begin position="1"/>
        <end position="42"/>
    </location>
</feature>
<organism evidence="3 4">
    <name type="scientific">Cupriavidus alkaliphilus</name>
    <dbReference type="NCBI Taxonomy" id="942866"/>
    <lineage>
        <taxon>Bacteria</taxon>
        <taxon>Pseudomonadati</taxon>
        <taxon>Pseudomonadota</taxon>
        <taxon>Betaproteobacteria</taxon>
        <taxon>Burkholderiales</taxon>
        <taxon>Burkholderiaceae</taxon>
        <taxon>Cupriavidus</taxon>
    </lineage>
</organism>
<keyword evidence="4" id="KW-1185">Reference proteome</keyword>